<gene>
    <name evidence="2" type="ORF">CARG_02185</name>
</gene>
<reference evidence="2 3" key="1">
    <citation type="journal article" date="2013" name="Genome Announc.">
        <title>Whole-Genome Sequence of the Clinical Strain Corynebacterium argentoratense DSM 44202, Isolated from a Human Throat Specimen.</title>
        <authorList>
            <person name="Bomholt C."/>
            <person name="Glaub A."/>
            <person name="Gravermann K."/>
            <person name="Albersmeier A."/>
            <person name="Brinkrolf K."/>
            <person name="Ruckert C."/>
            <person name="Tauch A."/>
        </authorList>
    </citation>
    <scope>NUCLEOTIDE SEQUENCE [LARGE SCALE GENOMIC DNA]</scope>
    <source>
        <strain evidence="2">DSM 44202</strain>
    </source>
</reference>
<dbReference type="EMBL" id="CP006365">
    <property type="protein sequence ID" value="AGU14602.1"/>
    <property type="molecule type" value="Genomic_DNA"/>
</dbReference>
<dbReference type="STRING" id="1348662.CARG_02185"/>
<sequence length="604" mass="69273">MAEDKYSLQRENEVMPRWIRAHVESILDEHGLDGVSSLWPIAVDLHRVISDNRKFSREVHIRQMEKNLSADIAANYTIQLARPRKYRLKATVDMLLDALGVKHINAWTPEEIENLDDKAAKTYLEKLSIHTVDISNPEQRKAVVDKITAGAVTHAKAAGRQVVHDTANLNMVRDRQTGKIVSQPDFDSAPGLTNEQTRRMYKVTEEDFDSFAGQDGGVVLGWARVLVGEDNCAFCAMLASRGPVYKRETVVKSKDGRRYHRHCDCKAVLVVKGKPWEGEQEYKRLKELWDRSNKEQPGTYVDGRNGEEKTEDQIKHFMRLVSEENREQRRQELWEAASKDLKKEIKRLNDTSKREYDDWVKEKLEEAEESIAAATTDEERAAARFIPRAFVPPWDIDIPEERPAGTQHWGGDYAIRYRLDVMPEENIRFEQSTVKQLEQLGYVDEVLSGLEALDDYSQRLAERKKEKQITKQAFDKWKTYEEPLVAELFRQGAREIKVLTESSNLSPEQKQRVAREIGSEVSPDLIVDAVVVELKFTTSARGRKVANLVQELTQQSAVGFVYAPNLTSSGYYELIKELRNLSGRTPRKLLRAQILTSFGILNIY</sequence>
<evidence type="ECO:0000313" key="2">
    <source>
        <dbReference type="EMBL" id="AGU14602.1"/>
    </source>
</evidence>
<dbReference type="Proteomes" id="UP000016943">
    <property type="component" value="Chromosome"/>
</dbReference>
<proteinExistence type="predicted"/>
<keyword evidence="1" id="KW-0175">Coiled coil</keyword>
<protein>
    <submittedName>
        <fullName evidence="2">Uncharacterized protein</fullName>
    </submittedName>
</protein>
<evidence type="ECO:0000256" key="1">
    <source>
        <dbReference type="SAM" id="Coils"/>
    </source>
</evidence>
<dbReference type="OrthoDB" id="3194844at2"/>
<dbReference type="RefSeq" id="WP_020975744.1">
    <property type="nucleotide sequence ID" value="NC_022198.1"/>
</dbReference>
<dbReference type="eggNOG" id="ENOG50302S3">
    <property type="taxonomic scope" value="Bacteria"/>
</dbReference>
<feature type="coiled-coil region" evidence="1">
    <location>
        <begin position="331"/>
        <end position="384"/>
    </location>
</feature>
<keyword evidence="3" id="KW-1185">Reference proteome</keyword>
<dbReference type="InterPro" id="IPR057369">
    <property type="entry name" value="VG15"/>
</dbReference>
<accession>U3GYG0</accession>
<dbReference type="HOGENOM" id="CLU_451801_0_0_11"/>
<dbReference type="Pfam" id="PF25310">
    <property type="entry name" value="VG15"/>
    <property type="match status" value="1"/>
</dbReference>
<dbReference type="KEGG" id="caz:CARG_02185"/>
<organism evidence="2 3">
    <name type="scientific">Corynebacterium argentoratense DSM 44202</name>
    <dbReference type="NCBI Taxonomy" id="1348662"/>
    <lineage>
        <taxon>Bacteria</taxon>
        <taxon>Bacillati</taxon>
        <taxon>Actinomycetota</taxon>
        <taxon>Actinomycetes</taxon>
        <taxon>Mycobacteriales</taxon>
        <taxon>Corynebacteriaceae</taxon>
        <taxon>Corynebacterium</taxon>
    </lineage>
</organism>
<dbReference type="GeneID" id="78249298"/>
<name>U3GYG0_9CORY</name>
<dbReference type="PATRIC" id="fig|1348662.3.peg.433"/>
<evidence type="ECO:0000313" key="3">
    <source>
        <dbReference type="Proteomes" id="UP000016943"/>
    </source>
</evidence>
<dbReference type="AlphaFoldDB" id="U3GYG0"/>